<dbReference type="EMBL" id="SJPM01000029">
    <property type="protein sequence ID" value="TWT87041.1"/>
    <property type="molecule type" value="Genomic_DNA"/>
</dbReference>
<proteinExistence type="predicted"/>
<evidence type="ECO:0000256" key="1">
    <source>
        <dbReference type="SAM" id="MobiDB-lite"/>
    </source>
</evidence>
<evidence type="ECO:0000313" key="3">
    <source>
        <dbReference type="Proteomes" id="UP000316213"/>
    </source>
</evidence>
<comment type="caution">
    <text evidence="2">The sequence shown here is derived from an EMBL/GenBank/DDBJ whole genome shotgun (WGS) entry which is preliminary data.</text>
</comment>
<feature type="region of interest" description="Disordered" evidence="1">
    <location>
        <begin position="1"/>
        <end position="35"/>
    </location>
</feature>
<name>A0A5C5ZJP4_9BACT</name>
<protein>
    <submittedName>
        <fullName evidence="2">Uncharacterized protein</fullName>
    </submittedName>
</protein>
<keyword evidence="3" id="KW-1185">Reference proteome</keyword>
<gene>
    <name evidence="2" type="ORF">Pla100_59920</name>
</gene>
<dbReference type="Proteomes" id="UP000316213">
    <property type="component" value="Unassembled WGS sequence"/>
</dbReference>
<sequence length="66" mass="7132">MGIKISSYAAGQTQRGKRRVFVAKPPPPSLLSGSSWPGLSAIDGRKRHCPLWVELADDPFADQAIV</sequence>
<reference evidence="2 3" key="1">
    <citation type="submission" date="2019-02" db="EMBL/GenBank/DDBJ databases">
        <title>Deep-cultivation of Planctomycetes and their phenomic and genomic characterization uncovers novel biology.</title>
        <authorList>
            <person name="Wiegand S."/>
            <person name="Jogler M."/>
            <person name="Boedeker C."/>
            <person name="Pinto D."/>
            <person name="Vollmers J."/>
            <person name="Rivas-Marin E."/>
            <person name="Kohn T."/>
            <person name="Peeters S.H."/>
            <person name="Heuer A."/>
            <person name="Rast P."/>
            <person name="Oberbeckmann S."/>
            <person name="Bunk B."/>
            <person name="Jeske O."/>
            <person name="Meyerdierks A."/>
            <person name="Storesund J.E."/>
            <person name="Kallscheuer N."/>
            <person name="Luecker S."/>
            <person name="Lage O.M."/>
            <person name="Pohl T."/>
            <person name="Merkel B.J."/>
            <person name="Hornburger P."/>
            <person name="Mueller R.-W."/>
            <person name="Bruemmer F."/>
            <person name="Labrenz M."/>
            <person name="Spormann A.M."/>
            <person name="Op Den Camp H."/>
            <person name="Overmann J."/>
            <person name="Amann R."/>
            <person name="Jetten M.S.M."/>
            <person name="Mascher T."/>
            <person name="Medema M.H."/>
            <person name="Devos D.P."/>
            <person name="Kaster A.-K."/>
            <person name="Ovreas L."/>
            <person name="Rohde M."/>
            <person name="Galperin M.Y."/>
            <person name="Jogler C."/>
        </authorList>
    </citation>
    <scope>NUCLEOTIDE SEQUENCE [LARGE SCALE GENOMIC DNA]</scope>
    <source>
        <strain evidence="2 3">Pla100</strain>
    </source>
</reference>
<accession>A0A5C5ZJP4</accession>
<evidence type="ECO:0000313" key="2">
    <source>
        <dbReference type="EMBL" id="TWT87041.1"/>
    </source>
</evidence>
<dbReference type="AlphaFoldDB" id="A0A5C5ZJP4"/>
<organism evidence="2 3">
    <name type="scientific">Neorhodopirellula pilleata</name>
    <dbReference type="NCBI Taxonomy" id="2714738"/>
    <lineage>
        <taxon>Bacteria</taxon>
        <taxon>Pseudomonadati</taxon>
        <taxon>Planctomycetota</taxon>
        <taxon>Planctomycetia</taxon>
        <taxon>Pirellulales</taxon>
        <taxon>Pirellulaceae</taxon>
        <taxon>Neorhodopirellula</taxon>
    </lineage>
</organism>